<dbReference type="EMBL" id="OR233592">
    <property type="protein sequence ID" value="WMQ77645.1"/>
    <property type="molecule type" value="Genomic_DNA"/>
</dbReference>
<accession>A0AA51NPI2</accession>
<feature type="compositionally biased region" description="Basic and acidic residues" evidence="1">
    <location>
        <begin position="35"/>
        <end position="46"/>
    </location>
</feature>
<organism evidence="2">
    <name type="scientific">Zoothera dauma adenovirus</name>
    <dbReference type="NCBI Taxonomy" id="3073259"/>
    <lineage>
        <taxon>Viruses</taxon>
        <taxon>Varidnaviria</taxon>
        <taxon>Bamfordvirae</taxon>
        <taxon>Preplasmiviricota</taxon>
        <taxon>Polisuviricotina</taxon>
        <taxon>Pharingeaviricetes</taxon>
        <taxon>Rowavirales</taxon>
        <taxon>Adenoviridae</taxon>
    </lineage>
</organism>
<reference evidence="2" key="1">
    <citation type="submission" date="2023-06" db="EMBL/GenBank/DDBJ databases">
        <authorList>
            <person name="Zheng W."/>
            <person name="Wang Q."/>
            <person name="xu X.D."/>
        </authorList>
    </citation>
    <scope>NUCLEOTIDE SEQUENCE</scope>
    <source>
        <strain evidence="2">Cd_2020_s1</strain>
    </source>
</reference>
<sequence length="324" mass="37143">MHPIVKNVSSALNDKDVERQRVVDCGIANKRDEDFRLRKQQRDDRITSSPPEPVNIFSDSEPKMAEERDLLYKSGNDIEIDTSRQLTAEDFKPDLPGSSVASRHMDAAELYRNAKHTASVERWAHDSFMITCRQLLKRPSTRLGILYLCDFLHSYVENPPRHELAVQMVAIQQHVENGYLRRTLNSIGEKNENGDLKQGWLLELIRVLQLIMEEESKLSNQLAALSVCCNKLSLHFCKKACGGRYPTSDKLSKTNVFFRRLIIAILVLSDKLGCYERNIVPREPKRKVMREIETSDDVYMLNLKNALEGPESDEDDFSSDSESE</sequence>
<feature type="region of interest" description="Disordered" evidence="1">
    <location>
        <begin position="35"/>
        <end position="60"/>
    </location>
</feature>
<name>A0AA51NPI2_9ADEN</name>
<evidence type="ECO:0000313" key="2">
    <source>
        <dbReference type="EMBL" id="WMQ77645.1"/>
    </source>
</evidence>
<proteinExistence type="predicted"/>
<dbReference type="Pfam" id="PF03052">
    <property type="entry name" value="Adeno_52K"/>
    <property type="match status" value="1"/>
</dbReference>
<evidence type="ECO:0000256" key="1">
    <source>
        <dbReference type="SAM" id="MobiDB-lite"/>
    </source>
</evidence>
<protein>
    <submittedName>
        <fullName evidence="2">52KDa</fullName>
    </submittedName>
</protein>
<dbReference type="InterPro" id="IPR004292">
    <property type="entry name" value="L1-like"/>
</dbReference>